<sequence length="59" mass="7035">MPFTTLYRTAHRISVPTPYLLKLQSAMRFAYRFSLLRIIFTKLAAYRLSYQKLSLAHIR</sequence>
<name>A0A2U1AZJ4_9BACT</name>
<dbReference type="EMBL" id="QEKI01000004">
    <property type="protein sequence ID" value="PVY41859.1"/>
    <property type="molecule type" value="Genomic_DNA"/>
</dbReference>
<dbReference type="Proteomes" id="UP000245466">
    <property type="component" value="Unassembled WGS sequence"/>
</dbReference>
<gene>
    <name evidence="1" type="ORF">C8E01_104231</name>
</gene>
<dbReference type="AlphaFoldDB" id="A0A2U1AZJ4"/>
<proteinExistence type="predicted"/>
<keyword evidence="2" id="KW-1185">Reference proteome</keyword>
<evidence type="ECO:0000313" key="2">
    <source>
        <dbReference type="Proteomes" id="UP000245466"/>
    </source>
</evidence>
<accession>A0A2U1AZJ4</accession>
<comment type="caution">
    <text evidence="1">The sequence shown here is derived from an EMBL/GenBank/DDBJ whole genome shotgun (WGS) entry which is preliminary data.</text>
</comment>
<protein>
    <submittedName>
        <fullName evidence="1">Uncharacterized protein</fullName>
    </submittedName>
</protein>
<reference evidence="1 2" key="1">
    <citation type="submission" date="2018-04" db="EMBL/GenBank/DDBJ databases">
        <title>Genomic Encyclopedia of Type Strains, Phase IV (KMG-IV): sequencing the most valuable type-strain genomes for metagenomic binning, comparative biology and taxonomic classification.</title>
        <authorList>
            <person name="Goeker M."/>
        </authorList>
    </citation>
    <scope>NUCLEOTIDE SEQUENCE [LARGE SCALE GENOMIC DNA]</scope>
    <source>
        <strain evidence="1 2">DSM 100231</strain>
    </source>
</reference>
<evidence type="ECO:0000313" key="1">
    <source>
        <dbReference type="EMBL" id="PVY41859.1"/>
    </source>
</evidence>
<organism evidence="1 2">
    <name type="scientific">Pontibacter virosus</name>
    <dbReference type="NCBI Taxonomy" id="1765052"/>
    <lineage>
        <taxon>Bacteria</taxon>
        <taxon>Pseudomonadati</taxon>
        <taxon>Bacteroidota</taxon>
        <taxon>Cytophagia</taxon>
        <taxon>Cytophagales</taxon>
        <taxon>Hymenobacteraceae</taxon>
        <taxon>Pontibacter</taxon>
    </lineage>
</organism>